<evidence type="ECO:0000313" key="4">
    <source>
        <dbReference type="EMBL" id="ERT69995.1"/>
    </source>
</evidence>
<dbReference type="PATRIC" id="fig|1319815.3.peg.80"/>
<reference evidence="4 5" key="1">
    <citation type="submission" date="2013-08" db="EMBL/GenBank/DDBJ databases">
        <authorList>
            <person name="Weinstock G."/>
            <person name="Sodergren E."/>
            <person name="Wylie T."/>
            <person name="Fulton L."/>
            <person name="Fulton R."/>
            <person name="Fronick C."/>
            <person name="O'Laughlin M."/>
            <person name="Godfrey J."/>
            <person name="Miner T."/>
            <person name="Herter B."/>
            <person name="Appelbaum E."/>
            <person name="Cordes M."/>
            <person name="Lek S."/>
            <person name="Wollam A."/>
            <person name="Pepin K.H."/>
            <person name="Palsikar V.B."/>
            <person name="Mitreva M."/>
            <person name="Wilson R.K."/>
        </authorList>
    </citation>
    <scope>NUCLEOTIDE SEQUENCE [LARGE SCALE GENOMIC DNA]</scope>
    <source>
        <strain evidence="4 5">ATCC BAA-474</strain>
    </source>
</reference>
<dbReference type="PANTHER" id="PTHR40111">
    <property type="entry name" value="CEPHALOSPORIN-C DEACETYLASE"/>
    <property type="match status" value="1"/>
</dbReference>
<dbReference type="Gene3D" id="3.40.50.1820">
    <property type="entry name" value="alpha/beta hydrolase"/>
    <property type="match status" value="1"/>
</dbReference>
<feature type="binding site" evidence="2">
    <location>
        <position position="92"/>
    </location>
    <ligand>
        <name>substrate</name>
    </ligand>
</feature>
<evidence type="ECO:0000313" key="5">
    <source>
        <dbReference type="Proteomes" id="UP000017081"/>
    </source>
</evidence>
<dbReference type="Proteomes" id="UP000017081">
    <property type="component" value="Unassembled WGS sequence"/>
</dbReference>
<dbReference type="AlphaFoldDB" id="U7VEN9"/>
<dbReference type="RefSeq" id="WP_023049632.1">
    <property type="nucleotide sequence ID" value="NZ_CP173062.2"/>
</dbReference>
<dbReference type="HOGENOM" id="CLU_054209_0_0_0"/>
<accession>U7VEN9</accession>
<evidence type="ECO:0000256" key="2">
    <source>
        <dbReference type="PIRSR" id="PIRSR639069-2"/>
    </source>
</evidence>
<feature type="active site" description="Nucleophile" evidence="1">
    <location>
        <position position="178"/>
    </location>
</feature>
<dbReference type="PANTHER" id="PTHR40111:SF1">
    <property type="entry name" value="CEPHALOSPORIN-C DEACETYLASE"/>
    <property type="match status" value="1"/>
</dbReference>
<dbReference type="Pfam" id="PF05448">
    <property type="entry name" value="AXE1"/>
    <property type="match status" value="1"/>
</dbReference>
<keyword evidence="5" id="KW-1185">Reference proteome</keyword>
<dbReference type="InterPro" id="IPR039069">
    <property type="entry name" value="CE7"/>
</dbReference>
<evidence type="ECO:0000256" key="1">
    <source>
        <dbReference type="PIRSR" id="PIRSR639069-1"/>
    </source>
</evidence>
<dbReference type="SUPFAM" id="SSF53474">
    <property type="entry name" value="alpha/beta-Hydrolases"/>
    <property type="match status" value="1"/>
</dbReference>
<sequence length="316" mass="36508">MPNIDLPLDELKKYRGTNPTPLNMFEFWQESLDDLRETEAGVVITPAEFQTPLCDCYDLTFKGIDNEKIYVKMLLPKNISKPVPALVEFHGYGGNGGDWSKRMVYPASGIAYFAMDCRDQMGKSGDEYFRTGNLVRGLLEGPKKSYYRKVYLDAVRLLDIIFQMKDIDKTRISTLGYSQGGAISLVSAALENKVFKVFAIYPYLSDFKRIWNLDLGDFAYQELRDFFRWYDPQHKNENKFFETLGYIDVKNFVENIKGEVTMVTGLMDRVCPPSTQFAVYNNIKSKKEHIIYPDFGHENINGLEDLIYQWALNLLK</sequence>
<dbReference type="STRING" id="1319815.HMPREF0202_00082"/>
<dbReference type="GO" id="GO:0005976">
    <property type="term" value="P:polysaccharide metabolic process"/>
    <property type="evidence" value="ECO:0007669"/>
    <property type="project" value="TreeGrafter"/>
</dbReference>
<dbReference type="eggNOG" id="COG3458">
    <property type="taxonomic scope" value="Bacteria"/>
</dbReference>
<gene>
    <name evidence="4" type="ORF">HMPREF0202_00082</name>
</gene>
<proteinExistence type="predicted"/>
<feature type="domain" description="Acetyl xylan esterase" evidence="3">
    <location>
        <begin position="1"/>
        <end position="313"/>
    </location>
</feature>
<dbReference type="GO" id="GO:0052689">
    <property type="term" value="F:carboxylic ester hydrolase activity"/>
    <property type="evidence" value="ECO:0007669"/>
    <property type="project" value="TreeGrafter"/>
</dbReference>
<dbReference type="InterPro" id="IPR029058">
    <property type="entry name" value="AB_hydrolase_fold"/>
</dbReference>
<name>U7VEN9_9FUSO</name>
<dbReference type="EMBL" id="AXZF01000003">
    <property type="protein sequence ID" value="ERT69995.1"/>
    <property type="molecule type" value="Genomic_DNA"/>
</dbReference>
<feature type="active site" description="Charge relay system" evidence="1">
    <location>
        <position position="297"/>
    </location>
</feature>
<protein>
    <recommendedName>
        <fullName evidence="3">Acetyl xylan esterase domain-containing protein</fullName>
    </recommendedName>
</protein>
<comment type="caution">
    <text evidence="4">The sequence shown here is derived from an EMBL/GenBank/DDBJ whole genome shotgun (WGS) entry which is preliminary data.</text>
</comment>
<evidence type="ECO:0000259" key="3">
    <source>
        <dbReference type="Pfam" id="PF05448"/>
    </source>
</evidence>
<organism evidence="4 5">
    <name type="scientific">Cetobacterium somerae ATCC BAA-474</name>
    <dbReference type="NCBI Taxonomy" id="1319815"/>
    <lineage>
        <taxon>Bacteria</taxon>
        <taxon>Fusobacteriati</taxon>
        <taxon>Fusobacteriota</taxon>
        <taxon>Fusobacteriia</taxon>
        <taxon>Fusobacteriales</taxon>
        <taxon>Fusobacteriaceae</taxon>
        <taxon>Cetobacterium</taxon>
    </lineage>
</organism>
<feature type="active site" description="Charge relay system" evidence="1">
    <location>
        <position position="268"/>
    </location>
</feature>
<dbReference type="InterPro" id="IPR008391">
    <property type="entry name" value="AXE1_dom"/>
</dbReference>